<keyword evidence="2" id="KW-0479">Metal-binding</keyword>
<comment type="similarity">
    <text evidence="1 2">Belongs to the metallophosphoesterase superfamily. YfcE family.</text>
</comment>
<sequence>MSKMSKWLIVSDNHTESGILYELYDYHKDADICLHLGDSEFKYNDTELSLYQRVKGNCDFYPEFPNEDIIEKNSVKALYTHGHLYGVNQTRMRLAEKAQSLGCQFAFYGHTHIAKYEKLGDVHIINPGSISQSRSNIEETYAELLIEDESKKATLNFRNRDHQVIQSIEFEIN</sequence>
<comment type="caution">
    <text evidence="4">The sequence shown here is derived from an EMBL/GenBank/DDBJ whole genome shotgun (WGS) entry which is preliminary data.</text>
</comment>
<evidence type="ECO:0000313" key="5">
    <source>
        <dbReference type="Proteomes" id="UP000241540"/>
    </source>
</evidence>
<dbReference type="PANTHER" id="PTHR11124">
    <property type="entry name" value="VACUOLAR SORTING PROTEIN VPS29"/>
    <property type="match status" value="1"/>
</dbReference>
<dbReference type="InterPro" id="IPR024654">
    <property type="entry name" value="Calcineurin-like_PHP_lpxH"/>
</dbReference>
<dbReference type="EMBL" id="PZHX01000015">
    <property type="protein sequence ID" value="PTK30274.1"/>
    <property type="molecule type" value="Genomic_DNA"/>
</dbReference>
<dbReference type="Pfam" id="PF12850">
    <property type="entry name" value="Metallophos_2"/>
    <property type="match status" value="1"/>
</dbReference>
<name>A0A974QN06_STAHO</name>
<dbReference type="NCBIfam" id="TIGR00040">
    <property type="entry name" value="yfcE"/>
    <property type="match status" value="1"/>
</dbReference>
<dbReference type="InterPro" id="IPR000979">
    <property type="entry name" value="Phosphodiesterase_MJ0936/Vps29"/>
</dbReference>
<dbReference type="InterPro" id="IPR029052">
    <property type="entry name" value="Metallo-depent_PP-like"/>
</dbReference>
<dbReference type="SUPFAM" id="SSF56300">
    <property type="entry name" value="Metallo-dependent phosphatases"/>
    <property type="match status" value="1"/>
</dbReference>
<dbReference type="GO" id="GO:0016787">
    <property type="term" value="F:hydrolase activity"/>
    <property type="evidence" value="ECO:0007669"/>
    <property type="project" value="UniProtKB-UniRule"/>
</dbReference>
<proteinExistence type="inferred from homology"/>
<dbReference type="Gene3D" id="3.60.21.10">
    <property type="match status" value="1"/>
</dbReference>
<dbReference type="GO" id="GO:0046872">
    <property type="term" value="F:metal ion binding"/>
    <property type="evidence" value="ECO:0007669"/>
    <property type="project" value="UniProtKB-KW"/>
</dbReference>
<dbReference type="EC" id="3.1.4.-" evidence="2"/>
<dbReference type="Proteomes" id="UP000241540">
    <property type="component" value="Unassembled WGS sequence"/>
</dbReference>
<dbReference type="AlphaFoldDB" id="A0A974QN06"/>
<protein>
    <recommendedName>
        <fullName evidence="2">Phosphoesterase</fullName>
        <ecNumber evidence="2">3.1.4.-</ecNumber>
    </recommendedName>
</protein>
<organism evidence="4 5">
    <name type="scientific">Staphylococcus hominis</name>
    <dbReference type="NCBI Taxonomy" id="1290"/>
    <lineage>
        <taxon>Bacteria</taxon>
        <taxon>Bacillati</taxon>
        <taxon>Bacillota</taxon>
        <taxon>Bacilli</taxon>
        <taxon>Bacillales</taxon>
        <taxon>Staphylococcaceae</taxon>
        <taxon>Staphylococcus</taxon>
    </lineage>
</organism>
<gene>
    <name evidence="4" type="ORF">BUZ51_08155</name>
</gene>
<feature type="domain" description="Calcineurin-like phosphoesterase" evidence="3">
    <location>
        <begin position="8"/>
        <end position="148"/>
    </location>
</feature>
<accession>A0A974QN06</accession>
<comment type="cofactor">
    <cofactor evidence="2">
        <name>a divalent metal cation</name>
        <dbReference type="ChEBI" id="CHEBI:60240"/>
    </cofactor>
</comment>
<evidence type="ECO:0000313" key="4">
    <source>
        <dbReference type="EMBL" id="PTK30274.1"/>
    </source>
</evidence>
<evidence type="ECO:0000256" key="1">
    <source>
        <dbReference type="ARBA" id="ARBA00008950"/>
    </source>
</evidence>
<reference evidence="4 5" key="1">
    <citation type="journal article" date="2016" name="Front. Microbiol.">
        <title>Comprehensive Phylogenetic Analysis of Bovine Non-aureus Staphylococci Species Based on Whole-Genome Sequencing.</title>
        <authorList>
            <person name="Naushad S."/>
            <person name="Barkema H.W."/>
            <person name="Luby C."/>
            <person name="Condas L.A."/>
            <person name="Nobrega D.B."/>
            <person name="Carson D.A."/>
            <person name="De Buck J."/>
        </authorList>
    </citation>
    <scope>NUCLEOTIDE SEQUENCE [LARGE SCALE GENOMIC DNA]</scope>
    <source>
        <strain evidence="4 5">SNUC 5336</strain>
    </source>
</reference>
<evidence type="ECO:0000256" key="2">
    <source>
        <dbReference type="RuleBase" id="RU362039"/>
    </source>
</evidence>
<evidence type="ECO:0000259" key="3">
    <source>
        <dbReference type="Pfam" id="PF12850"/>
    </source>
</evidence>